<dbReference type="InterPro" id="IPR052721">
    <property type="entry name" value="ET_Amicyanin"/>
</dbReference>
<dbReference type="PROSITE" id="PS51257">
    <property type="entry name" value="PROKAR_LIPOPROTEIN"/>
    <property type="match status" value="1"/>
</dbReference>
<dbReference type="GO" id="GO:0005507">
    <property type="term" value="F:copper ion binding"/>
    <property type="evidence" value="ECO:0007669"/>
    <property type="project" value="InterPro"/>
</dbReference>
<feature type="binding site" evidence="7">
    <location>
        <position position="69"/>
    </location>
    <ligand>
        <name>Cu cation</name>
        <dbReference type="ChEBI" id="CHEBI:23378"/>
    </ligand>
</feature>
<comment type="subcellular location">
    <subcellularLocation>
        <location evidence="1">Periplasm</location>
    </subcellularLocation>
</comment>
<feature type="domain" description="Blue (type 1) copper" evidence="9">
    <location>
        <begin position="38"/>
        <end position="117"/>
    </location>
</feature>
<sequence length="118" mass="12509">MHRRFLPMLAVAALAFTATACSESSSAQAEKPTGPNVVTVSDMTYSPRSVTIDAGETVTWFFDDRGVAHNVIGEGNATALIHSPLISSGQFSATFDAPGTYNYVCTVHPDMTGVVIVR</sequence>
<evidence type="ECO:0000259" key="9">
    <source>
        <dbReference type="Pfam" id="PF00127"/>
    </source>
</evidence>
<proteinExistence type="predicted"/>
<evidence type="ECO:0000256" key="4">
    <source>
        <dbReference type="ARBA" id="ARBA00022764"/>
    </source>
</evidence>
<evidence type="ECO:0000256" key="1">
    <source>
        <dbReference type="ARBA" id="ARBA00004418"/>
    </source>
</evidence>
<dbReference type="Pfam" id="PF00127">
    <property type="entry name" value="Copper-bind"/>
    <property type="match status" value="1"/>
</dbReference>
<evidence type="ECO:0000256" key="8">
    <source>
        <dbReference type="SAM" id="SignalP"/>
    </source>
</evidence>
<evidence type="ECO:0000313" key="10">
    <source>
        <dbReference type="EMBL" id="GGG13970.1"/>
    </source>
</evidence>
<organism evidence="10 11">
    <name type="scientific">Rhodococcoides trifolii</name>
    <dbReference type="NCBI Taxonomy" id="908250"/>
    <lineage>
        <taxon>Bacteria</taxon>
        <taxon>Bacillati</taxon>
        <taxon>Actinomycetota</taxon>
        <taxon>Actinomycetes</taxon>
        <taxon>Mycobacteriales</taxon>
        <taxon>Nocardiaceae</taxon>
        <taxon>Rhodococcoides</taxon>
    </lineage>
</organism>
<evidence type="ECO:0000313" key="11">
    <source>
        <dbReference type="Proteomes" id="UP000654257"/>
    </source>
</evidence>
<comment type="caution">
    <text evidence="10">The sequence shown here is derived from an EMBL/GenBank/DDBJ whole genome shotgun (WGS) entry which is preliminary data.</text>
</comment>
<keyword evidence="2" id="KW-0813">Transport</keyword>
<keyword evidence="8" id="KW-0732">Signal</keyword>
<keyword evidence="11" id="KW-1185">Reference proteome</keyword>
<dbReference type="GO" id="GO:0009055">
    <property type="term" value="F:electron transfer activity"/>
    <property type="evidence" value="ECO:0007669"/>
    <property type="project" value="InterPro"/>
</dbReference>
<feature type="signal peptide" evidence="8">
    <location>
        <begin position="1"/>
        <end position="20"/>
    </location>
</feature>
<evidence type="ECO:0000256" key="3">
    <source>
        <dbReference type="ARBA" id="ARBA00022723"/>
    </source>
</evidence>
<keyword evidence="3 7" id="KW-0479">Metal-binding</keyword>
<feature type="chain" id="PRO_5039577662" description="Blue (type 1) copper domain-containing protein" evidence="8">
    <location>
        <begin position="21"/>
        <end position="118"/>
    </location>
</feature>
<dbReference type="Gene3D" id="2.60.40.420">
    <property type="entry name" value="Cupredoxins - blue copper proteins"/>
    <property type="match status" value="1"/>
</dbReference>
<name>A0A917FY99_9NOCA</name>
<keyword evidence="6 7" id="KW-0186">Copper</keyword>
<dbReference type="AlphaFoldDB" id="A0A917FY99"/>
<dbReference type="GO" id="GO:0042597">
    <property type="term" value="C:periplasmic space"/>
    <property type="evidence" value="ECO:0007669"/>
    <property type="project" value="UniProtKB-SubCell"/>
</dbReference>
<accession>A0A917FY99</accession>
<protein>
    <recommendedName>
        <fullName evidence="9">Blue (type 1) copper domain-containing protein</fullName>
    </recommendedName>
</protein>
<dbReference type="SUPFAM" id="SSF49503">
    <property type="entry name" value="Cupredoxins"/>
    <property type="match status" value="1"/>
</dbReference>
<dbReference type="EMBL" id="BMCU01000003">
    <property type="protein sequence ID" value="GGG13970.1"/>
    <property type="molecule type" value="Genomic_DNA"/>
</dbReference>
<reference evidence="10" key="1">
    <citation type="journal article" date="2014" name="Int. J. Syst. Evol. Microbiol.">
        <title>Complete genome sequence of Corynebacterium casei LMG S-19264T (=DSM 44701T), isolated from a smear-ripened cheese.</title>
        <authorList>
            <consortium name="US DOE Joint Genome Institute (JGI-PGF)"/>
            <person name="Walter F."/>
            <person name="Albersmeier A."/>
            <person name="Kalinowski J."/>
            <person name="Ruckert C."/>
        </authorList>
    </citation>
    <scope>NUCLEOTIDE SEQUENCE</scope>
    <source>
        <strain evidence="10">CCM 7905</strain>
    </source>
</reference>
<reference evidence="10" key="2">
    <citation type="submission" date="2020-09" db="EMBL/GenBank/DDBJ databases">
        <authorList>
            <person name="Sun Q."/>
            <person name="Sedlacek I."/>
        </authorList>
    </citation>
    <scope>NUCLEOTIDE SEQUENCE</scope>
    <source>
        <strain evidence="10">CCM 7905</strain>
    </source>
</reference>
<evidence type="ECO:0000256" key="7">
    <source>
        <dbReference type="PIRSR" id="PIRSR602386-1"/>
    </source>
</evidence>
<dbReference type="PRINTS" id="PR00155">
    <property type="entry name" value="AMICYANIN"/>
</dbReference>
<evidence type="ECO:0000256" key="2">
    <source>
        <dbReference type="ARBA" id="ARBA00022448"/>
    </source>
</evidence>
<dbReference type="PANTHER" id="PTHR36507">
    <property type="entry name" value="BLL1555 PROTEIN"/>
    <property type="match status" value="1"/>
</dbReference>
<dbReference type="PANTHER" id="PTHR36507:SF1">
    <property type="entry name" value="BLL1555 PROTEIN"/>
    <property type="match status" value="1"/>
</dbReference>
<evidence type="ECO:0000256" key="6">
    <source>
        <dbReference type="ARBA" id="ARBA00023008"/>
    </source>
</evidence>
<feature type="binding site" evidence="7">
    <location>
        <position position="108"/>
    </location>
    <ligand>
        <name>Cu cation</name>
        <dbReference type="ChEBI" id="CHEBI:23378"/>
    </ligand>
</feature>
<dbReference type="InterPro" id="IPR002386">
    <property type="entry name" value="Amicyanin/Pseudoazurin"/>
</dbReference>
<dbReference type="Proteomes" id="UP000654257">
    <property type="component" value="Unassembled WGS sequence"/>
</dbReference>
<keyword evidence="5" id="KW-0249">Electron transport</keyword>
<dbReference type="InterPro" id="IPR000923">
    <property type="entry name" value="BlueCu_1"/>
</dbReference>
<dbReference type="RefSeq" id="WP_229746055.1">
    <property type="nucleotide sequence ID" value="NZ_BMCU01000003.1"/>
</dbReference>
<dbReference type="InterPro" id="IPR008972">
    <property type="entry name" value="Cupredoxin"/>
</dbReference>
<gene>
    <name evidence="10" type="ORF">GCM10007304_30030</name>
</gene>
<keyword evidence="4" id="KW-0574">Periplasm</keyword>
<comment type="cofactor">
    <cofactor evidence="7">
        <name>Cu cation</name>
        <dbReference type="ChEBI" id="CHEBI:23378"/>
    </cofactor>
    <text evidence="7">Binds 1 copper ion per subunit.</text>
</comment>
<evidence type="ECO:0000256" key="5">
    <source>
        <dbReference type="ARBA" id="ARBA00022982"/>
    </source>
</evidence>
<feature type="binding site" evidence="7">
    <location>
        <position position="105"/>
    </location>
    <ligand>
        <name>Cu cation</name>
        <dbReference type="ChEBI" id="CHEBI:23378"/>
    </ligand>
</feature>